<feature type="transmembrane region" description="Helical" evidence="1">
    <location>
        <begin position="12"/>
        <end position="30"/>
    </location>
</feature>
<feature type="transmembrane region" description="Helical" evidence="1">
    <location>
        <begin position="50"/>
        <end position="67"/>
    </location>
</feature>
<keyword evidence="1" id="KW-1133">Transmembrane helix</keyword>
<dbReference type="Proteomes" id="UP001606134">
    <property type="component" value="Unassembled WGS sequence"/>
</dbReference>
<proteinExistence type="predicted"/>
<gene>
    <name evidence="2" type="ORF">ACG04R_07615</name>
</gene>
<keyword evidence="1" id="KW-0812">Transmembrane</keyword>
<dbReference type="RefSeq" id="WP_394407689.1">
    <property type="nucleotide sequence ID" value="NZ_JBIGIC010000003.1"/>
</dbReference>
<comment type="caution">
    <text evidence="2">The sequence shown here is derived from an EMBL/GenBank/DDBJ whole genome shotgun (WGS) entry which is preliminary data.</text>
</comment>
<keyword evidence="3" id="KW-1185">Reference proteome</keyword>
<evidence type="ECO:0000256" key="1">
    <source>
        <dbReference type="SAM" id="Phobius"/>
    </source>
</evidence>
<evidence type="ECO:0000313" key="2">
    <source>
        <dbReference type="EMBL" id="MFG6486530.1"/>
    </source>
</evidence>
<sequence length="74" mass="8462">MTRTLEHWTRQSHRWLSIVFTLAVLANFVARALSPGEPPAWITYAPLPPLFLQLFSGLYLFALPYLGRRLAVAH</sequence>
<accession>A0ABW7H9E7</accession>
<evidence type="ECO:0000313" key="3">
    <source>
        <dbReference type="Proteomes" id="UP001606134"/>
    </source>
</evidence>
<protein>
    <submittedName>
        <fullName evidence="2">Uncharacterized protein</fullName>
    </submittedName>
</protein>
<name>A0ABW7H9E7_9BURK</name>
<organism evidence="2 3">
    <name type="scientific">Pelomonas candidula</name>
    <dbReference type="NCBI Taxonomy" id="3299025"/>
    <lineage>
        <taxon>Bacteria</taxon>
        <taxon>Pseudomonadati</taxon>
        <taxon>Pseudomonadota</taxon>
        <taxon>Betaproteobacteria</taxon>
        <taxon>Burkholderiales</taxon>
        <taxon>Sphaerotilaceae</taxon>
        <taxon>Roseateles</taxon>
    </lineage>
</organism>
<keyword evidence="1" id="KW-0472">Membrane</keyword>
<dbReference type="EMBL" id="JBIGIC010000003">
    <property type="protein sequence ID" value="MFG6486530.1"/>
    <property type="molecule type" value="Genomic_DNA"/>
</dbReference>
<reference evidence="2 3" key="1">
    <citation type="submission" date="2024-08" db="EMBL/GenBank/DDBJ databases">
        <authorList>
            <person name="Lu H."/>
        </authorList>
    </citation>
    <scope>NUCLEOTIDE SEQUENCE [LARGE SCALE GENOMIC DNA]</scope>
    <source>
        <strain evidence="2 3">BYS78W</strain>
    </source>
</reference>